<keyword evidence="2" id="KW-0472">Membrane</keyword>
<evidence type="ECO:0000256" key="2">
    <source>
        <dbReference type="SAM" id="Phobius"/>
    </source>
</evidence>
<dbReference type="GO" id="GO:0016020">
    <property type="term" value="C:membrane"/>
    <property type="evidence" value="ECO:0007669"/>
    <property type="project" value="TreeGrafter"/>
</dbReference>
<dbReference type="InterPro" id="IPR027417">
    <property type="entry name" value="P-loop_NTPase"/>
</dbReference>
<dbReference type="InterPro" id="IPR006703">
    <property type="entry name" value="G_AIG1"/>
</dbReference>
<evidence type="ECO:0000313" key="4">
    <source>
        <dbReference type="EMBL" id="KAF2324967.1"/>
    </source>
</evidence>
<dbReference type="Pfam" id="PF06966">
    <property type="entry name" value="DUF1295"/>
    <property type="match status" value="1"/>
</dbReference>
<evidence type="ECO:0000313" key="5">
    <source>
        <dbReference type="Proteomes" id="UP000467840"/>
    </source>
</evidence>
<keyword evidence="2" id="KW-0812">Transmembrane</keyword>
<dbReference type="Gene3D" id="3.40.50.300">
    <property type="entry name" value="P-loop containing nucleotide triphosphate hydrolases"/>
    <property type="match status" value="1"/>
</dbReference>
<dbReference type="AlphaFoldDB" id="A0A6A6NID1"/>
<keyword evidence="1" id="KW-0547">Nucleotide-binding</keyword>
<comment type="caution">
    <text evidence="4">The sequence shown here is derived from an EMBL/GenBank/DDBJ whole genome shotgun (WGS) entry which is preliminary data.</text>
</comment>
<dbReference type="Pfam" id="PF04548">
    <property type="entry name" value="AIG1"/>
    <property type="match status" value="1"/>
</dbReference>
<dbReference type="PROSITE" id="PS50244">
    <property type="entry name" value="S5A_REDUCTASE"/>
    <property type="match status" value="1"/>
</dbReference>
<dbReference type="EMBL" id="JAAGAX010000001">
    <property type="protein sequence ID" value="KAF2324967.1"/>
    <property type="molecule type" value="Genomic_DNA"/>
</dbReference>
<dbReference type="PANTHER" id="PTHR32251:SF23">
    <property type="entry name" value="3-OXO-5-ALPHA-STEROID 4-DEHYDROGENASE (DUF1295)"/>
    <property type="match status" value="1"/>
</dbReference>
<keyword evidence="5" id="KW-1185">Reference proteome</keyword>
<evidence type="ECO:0000259" key="3">
    <source>
        <dbReference type="PROSITE" id="PS51720"/>
    </source>
</evidence>
<organism evidence="4 5">
    <name type="scientific">Hevea brasiliensis</name>
    <name type="common">Para rubber tree</name>
    <name type="synonym">Siphonia brasiliensis</name>
    <dbReference type="NCBI Taxonomy" id="3981"/>
    <lineage>
        <taxon>Eukaryota</taxon>
        <taxon>Viridiplantae</taxon>
        <taxon>Streptophyta</taxon>
        <taxon>Embryophyta</taxon>
        <taxon>Tracheophyta</taxon>
        <taxon>Spermatophyta</taxon>
        <taxon>Magnoliopsida</taxon>
        <taxon>eudicotyledons</taxon>
        <taxon>Gunneridae</taxon>
        <taxon>Pentapetalae</taxon>
        <taxon>rosids</taxon>
        <taxon>fabids</taxon>
        <taxon>Malpighiales</taxon>
        <taxon>Euphorbiaceae</taxon>
        <taxon>Crotonoideae</taxon>
        <taxon>Micrandreae</taxon>
        <taxon>Hevea</taxon>
    </lineage>
</organism>
<feature type="transmembrane region" description="Helical" evidence="2">
    <location>
        <begin position="583"/>
        <end position="616"/>
    </location>
</feature>
<dbReference type="SUPFAM" id="SSF52540">
    <property type="entry name" value="P-loop containing nucleoside triphosphate hydrolases"/>
    <property type="match status" value="1"/>
</dbReference>
<dbReference type="InterPro" id="IPR010721">
    <property type="entry name" value="UstE-like"/>
</dbReference>
<evidence type="ECO:0000256" key="1">
    <source>
        <dbReference type="ARBA" id="ARBA00022741"/>
    </source>
</evidence>
<accession>A0A6A6NID1</accession>
<name>A0A6A6NID1_HEVBR</name>
<dbReference type="GO" id="GO:0005525">
    <property type="term" value="F:GTP binding"/>
    <property type="evidence" value="ECO:0007669"/>
    <property type="project" value="InterPro"/>
</dbReference>
<keyword evidence="2" id="KW-1133">Transmembrane helix</keyword>
<dbReference type="PANTHER" id="PTHR32251">
    <property type="entry name" value="3-OXO-5-ALPHA-STEROID 4-DEHYDROGENASE"/>
    <property type="match status" value="1"/>
</dbReference>
<reference evidence="4 5" key="1">
    <citation type="journal article" date="2020" name="Mol. Plant">
        <title>The Chromosome-Based Rubber Tree Genome Provides New Insights into Spurge Genome Evolution and Rubber Biosynthesis.</title>
        <authorList>
            <person name="Liu J."/>
            <person name="Shi C."/>
            <person name="Shi C.C."/>
            <person name="Li W."/>
            <person name="Zhang Q.J."/>
            <person name="Zhang Y."/>
            <person name="Li K."/>
            <person name="Lu H.F."/>
            <person name="Shi C."/>
            <person name="Zhu S.T."/>
            <person name="Xiao Z.Y."/>
            <person name="Nan H."/>
            <person name="Yue Y."/>
            <person name="Zhu X.G."/>
            <person name="Wu Y."/>
            <person name="Hong X.N."/>
            <person name="Fan G.Y."/>
            <person name="Tong Y."/>
            <person name="Zhang D."/>
            <person name="Mao C.L."/>
            <person name="Liu Y.L."/>
            <person name="Hao S.J."/>
            <person name="Liu W.Q."/>
            <person name="Lv M.Q."/>
            <person name="Zhang H.B."/>
            <person name="Liu Y."/>
            <person name="Hu-Tang G.R."/>
            <person name="Wang J.P."/>
            <person name="Wang J.H."/>
            <person name="Sun Y.H."/>
            <person name="Ni S.B."/>
            <person name="Chen W.B."/>
            <person name="Zhang X.C."/>
            <person name="Jiao Y.N."/>
            <person name="Eichler E.E."/>
            <person name="Li G.H."/>
            <person name="Liu X."/>
            <person name="Gao L.Z."/>
        </authorList>
    </citation>
    <scope>NUCLEOTIDE SEQUENCE [LARGE SCALE GENOMIC DNA]</scope>
    <source>
        <strain evidence="5">cv. GT1</strain>
        <tissue evidence="4">Leaf</tissue>
    </source>
</reference>
<proteinExistence type="predicted"/>
<feature type="domain" description="AIG1-type G" evidence="3">
    <location>
        <begin position="244"/>
        <end position="440"/>
    </location>
</feature>
<protein>
    <recommendedName>
        <fullName evidence="3">AIG1-type G domain-containing protein</fullName>
    </recommendedName>
</protein>
<dbReference type="PROSITE" id="PS51720">
    <property type="entry name" value="G_AIG1"/>
    <property type="match status" value="1"/>
</dbReference>
<dbReference type="Proteomes" id="UP000467840">
    <property type="component" value="Chromosome 5"/>
</dbReference>
<dbReference type="Gene3D" id="1.20.120.1630">
    <property type="match status" value="1"/>
</dbReference>
<gene>
    <name evidence="4" type="ORF">GH714_021937</name>
</gene>
<sequence>MSSGVEERISMWKNKRKQKAINLLDLNKFPKDDQLLSEEVSLHTKGMKPEERKTAKMFCQLYLPWNEICSKTQSKGGFKDEGIWEWLFPNHNPKIIGSDISEQRRSVPKGLLKIVPKVPSVWLEQSEVVPRGAQPTFLVRTQGTEDFSLRSLESTPSGVQYHGRQQRMALMKDRHINAFPRIPEAVPRTSAIGNGKQEVLMASSDPTRGSMGSIIREWVGFQQFPAATQSKLVELFGKFKEEGVSTLTILVMGKGGVGKSSTVNSLIGESGCEFLLEVSRPVMVSRTRAGFTLNIIDTPGLVEGGYVNYQALELIKRFLLSKTIDVLLYVDRMDAYRVDDLDKQIISAISDSFGKEILFFESEILDMTGSGLAKRSCYWADSAIPVGLVENSGRCNKNESDEKILPNGEAWIPSLVKEIIGVATNGNKSIVVDKKLIDGSESNDRGKWLIVKWIQRAIKDDIAKGARPYDRSVLDCNANIACYYYATYPFAQYNWQRSRIVIAITWVWSLRLTHNYFRREKWQWVLERTGGSLICVTSMASIGGGFPFYLSISRSRAWKASVPNLDRGLWCYSRHPNYFGEQLWWWGLVIFAWNLGHGWTFVGALINSLCLAYVTVLVEQRMLKQQYRAEAYRLYQKTTSVWIPWFKSSAFAKEDKKN</sequence>